<dbReference type="PROSITE" id="PS51318">
    <property type="entry name" value="TAT"/>
    <property type="match status" value="1"/>
</dbReference>
<dbReference type="InterPro" id="IPR051013">
    <property type="entry name" value="MBL_superfamily_lactonases"/>
</dbReference>
<dbReference type="Gene3D" id="3.60.15.10">
    <property type="entry name" value="Ribonuclease Z/Hydroxyacylglutathione hydrolase-like"/>
    <property type="match status" value="1"/>
</dbReference>
<evidence type="ECO:0000256" key="4">
    <source>
        <dbReference type="ARBA" id="ARBA00022833"/>
    </source>
</evidence>
<dbReference type="SUPFAM" id="SSF56281">
    <property type="entry name" value="Metallo-hydrolase/oxidoreductase"/>
    <property type="match status" value="1"/>
</dbReference>
<keyword evidence="4" id="KW-0862">Zinc</keyword>
<dbReference type="GO" id="GO:0046872">
    <property type="term" value="F:metal ion binding"/>
    <property type="evidence" value="ECO:0007669"/>
    <property type="project" value="UniProtKB-KW"/>
</dbReference>
<dbReference type="SMART" id="SM00849">
    <property type="entry name" value="Lactamase_B"/>
    <property type="match status" value="1"/>
</dbReference>
<gene>
    <name evidence="7" type="ORF">SAMN05444370_105180</name>
</gene>
<name>A0A1H4BFD0_9RHOB</name>
<dbReference type="InterPro" id="IPR036866">
    <property type="entry name" value="RibonucZ/Hydroxyglut_hydro"/>
</dbReference>
<dbReference type="CDD" id="cd07720">
    <property type="entry name" value="OPHC2-like_MBL-fold"/>
    <property type="match status" value="1"/>
</dbReference>
<evidence type="ECO:0000256" key="5">
    <source>
        <dbReference type="SAM" id="SignalP"/>
    </source>
</evidence>
<protein>
    <submittedName>
        <fullName evidence="7">Glyoxylase, beta-lactamase superfamily II</fullName>
    </submittedName>
</protein>
<dbReference type="GO" id="GO:0016787">
    <property type="term" value="F:hydrolase activity"/>
    <property type="evidence" value="ECO:0007669"/>
    <property type="project" value="UniProtKB-KW"/>
</dbReference>
<evidence type="ECO:0000259" key="6">
    <source>
        <dbReference type="SMART" id="SM00849"/>
    </source>
</evidence>
<keyword evidence="3" id="KW-0378">Hydrolase</keyword>
<accession>A0A1H4BFD0</accession>
<keyword evidence="2" id="KW-0479">Metal-binding</keyword>
<organism evidence="7 8">
    <name type="scientific">Rubrimonas cliftonensis</name>
    <dbReference type="NCBI Taxonomy" id="89524"/>
    <lineage>
        <taxon>Bacteria</taxon>
        <taxon>Pseudomonadati</taxon>
        <taxon>Pseudomonadota</taxon>
        <taxon>Alphaproteobacteria</taxon>
        <taxon>Rhodobacterales</taxon>
        <taxon>Paracoccaceae</taxon>
        <taxon>Rubrimonas</taxon>
    </lineage>
</organism>
<evidence type="ECO:0000313" key="7">
    <source>
        <dbReference type="EMBL" id="SEA46840.1"/>
    </source>
</evidence>
<keyword evidence="8" id="KW-1185">Reference proteome</keyword>
<dbReference type="EMBL" id="FNQM01000005">
    <property type="protein sequence ID" value="SEA46840.1"/>
    <property type="molecule type" value="Genomic_DNA"/>
</dbReference>
<dbReference type="Proteomes" id="UP000198703">
    <property type="component" value="Unassembled WGS sequence"/>
</dbReference>
<sequence>MTDHTFAASALTRRAALAAPAVLGAALAAAAGGAPARAAAPMQGPMRPGVRRVALGGFEVTTLHDGYVVAGDPHGIFGTDRPQAEVHALAEENLLPATALVNNYTVTLLNTGAELILFDTGNAPATEGTRGFTLARLAEAGVSPEQIDVVVITHMHGDHIGGLMTDGAPTFPNARYVMGAREYDAWTNGGVPEERAAGVIPIVTPLAEKTTFIEPGQSVVSGVEAVEAFGHAPGHMVYHLESEGRRLMVTADTANHFVLSLQRPDWEVRFDMDKAAAAATRRKIFGMIAADRVPFIGYHMPFPAIGYVEALGEGFRYIPETYQLAI</sequence>
<dbReference type="InterPro" id="IPR001279">
    <property type="entry name" value="Metallo-B-lactamas"/>
</dbReference>
<dbReference type="RefSeq" id="WP_217632154.1">
    <property type="nucleotide sequence ID" value="NZ_FNQM01000005.1"/>
</dbReference>
<feature type="domain" description="Metallo-beta-lactamase" evidence="6">
    <location>
        <begin position="103"/>
        <end position="299"/>
    </location>
</feature>
<reference evidence="7 8" key="1">
    <citation type="submission" date="2016-10" db="EMBL/GenBank/DDBJ databases">
        <authorList>
            <person name="de Groot N.N."/>
        </authorList>
    </citation>
    <scope>NUCLEOTIDE SEQUENCE [LARGE SCALE GENOMIC DNA]</scope>
    <source>
        <strain evidence="7 8">DSM 15345</strain>
    </source>
</reference>
<evidence type="ECO:0000256" key="3">
    <source>
        <dbReference type="ARBA" id="ARBA00022801"/>
    </source>
</evidence>
<feature type="chain" id="PRO_5011558748" evidence="5">
    <location>
        <begin position="31"/>
        <end position="326"/>
    </location>
</feature>
<dbReference type="AlphaFoldDB" id="A0A1H4BFD0"/>
<feature type="signal peptide" evidence="5">
    <location>
        <begin position="1"/>
        <end position="30"/>
    </location>
</feature>
<dbReference type="STRING" id="89524.SAMN05444370_105180"/>
<keyword evidence="5" id="KW-0732">Signal</keyword>
<comment type="similarity">
    <text evidence="1">Belongs to the metallo-beta-lactamase superfamily.</text>
</comment>
<dbReference type="Pfam" id="PF00753">
    <property type="entry name" value="Lactamase_B"/>
    <property type="match status" value="1"/>
</dbReference>
<evidence type="ECO:0000313" key="8">
    <source>
        <dbReference type="Proteomes" id="UP000198703"/>
    </source>
</evidence>
<dbReference type="PANTHER" id="PTHR42978:SF6">
    <property type="entry name" value="QUORUM-QUENCHING LACTONASE YTNP-RELATED"/>
    <property type="match status" value="1"/>
</dbReference>
<proteinExistence type="inferred from homology"/>
<evidence type="ECO:0000256" key="1">
    <source>
        <dbReference type="ARBA" id="ARBA00007749"/>
    </source>
</evidence>
<dbReference type="InterPro" id="IPR006311">
    <property type="entry name" value="TAT_signal"/>
</dbReference>
<evidence type="ECO:0000256" key="2">
    <source>
        <dbReference type="ARBA" id="ARBA00022723"/>
    </source>
</evidence>
<dbReference type="PANTHER" id="PTHR42978">
    <property type="entry name" value="QUORUM-QUENCHING LACTONASE YTNP-RELATED-RELATED"/>
    <property type="match status" value="1"/>
</dbReference>